<name>A0AC34G8Q4_9BILA</name>
<sequence>MATKYYCLSDNTFDESLNDQYSNLNLNHNYQSLDADYVHSKSAIKNSRKIQNPAATKLSDFTDLNDVQAKQSWKRSNENLQTNFLNTGHESEEEDEFKKSKSANKSTLSLHISEYENLIEAKAAYSGGLENDDKKTNLIKKWCIFKQDFIDPALFIKNPFEFPRQQEDQGNHPEMMQFKASQRLLNPNEENKGNNRANMAVSI</sequence>
<protein>
    <submittedName>
        <fullName evidence="2">Uncharacterized protein</fullName>
    </submittedName>
</protein>
<organism evidence="1 2">
    <name type="scientific">Panagrolaimus sp. ES5</name>
    <dbReference type="NCBI Taxonomy" id="591445"/>
    <lineage>
        <taxon>Eukaryota</taxon>
        <taxon>Metazoa</taxon>
        <taxon>Ecdysozoa</taxon>
        <taxon>Nematoda</taxon>
        <taxon>Chromadorea</taxon>
        <taxon>Rhabditida</taxon>
        <taxon>Tylenchina</taxon>
        <taxon>Panagrolaimomorpha</taxon>
        <taxon>Panagrolaimoidea</taxon>
        <taxon>Panagrolaimidae</taxon>
        <taxon>Panagrolaimus</taxon>
    </lineage>
</organism>
<reference evidence="2" key="1">
    <citation type="submission" date="2022-11" db="UniProtKB">
        <authorList>
            <consortium name="WormBaseParasite"/>
        </authorList>
    </citation>
    <scope>IDENTIFICATION</scope>
</reference>
<evidence type="ECO:0000313" key="1">
    <source>
        <dbReference type="Proteomes" id="UP000887579"/>
    </source>
</evidence>
<dbReference type="WBParaSite" id="ES5_v2.g25955.t1">
    <property type="protein sequence ID" value="ES5_v2.g25955.t1"/>
    <property type="gene ID" value="ES5_v2.g25955"/>
</dbReference>
<dbReference type="Proteomes" id="UP000887579">
    <property type="component" value="Unplaced"/>
</dbReference>
<accession>A0AC34G8Q4</accession>
<proteinExistence type="predicted"/>
<evidence type="ECO:0000313" key="2">
    <source>
        <dbReference type="WBParaSite" id="ES5_v2.g25955.t1"/>
    </source>
</evidence>